<accession>A0A100I954</accession>
<dbReference type="OrthoDB" id="4525710at2759"/>
<dbReference type="VEuPathDB" id="FungiDB:M747DRAFT_312183"/>
<evidence type="ECO:0000313" key="4">
    <source>
        <dbReference type="Proteomes" id="UP000068243"/>
    </source>
</evidence>
<dbReference type="VEuPathDB" id="FungiDB:ATCC64974_97030"/>
<comment type="caution">
    <text evidence="3">The sequence shown here is derived from an EMBL/GenBank/DDBJ whole genome shotgun (WGS) entry which is preliminary data.</text>
</comment>
<proteinExistence type="predicted"/>
<dbReference type="OMA" id="AFWVYAR"/>
<evidence type="ECO:0000256" key="1">
    <source>
        <dbReference type="ARBA" id="ARBA00004123"/>
    </source>
</evidence>
<dbReference type="VEuPathDB" id="FungiDB:M747DRAFT_302924"/>
<organism evidence="3 4">
    <name type="scientific">Aspergillus niger</name>
    <dbReference type="NCBI Taxonomy" id="5061"/>
    <lineage>
        <taxon>Eukaryota</taxon>
        <taxon>Fungi</taxon>
        <taxon>Dikarya</taxon>
        <taxon>Ascomycota</taxon>
        <taxon>Pezizomycotina</taxon>
        <taxon>Eurotiomycetes</taxon>
        <taxon>Eurotiomycetidae</taxon>
        <taxon>Eurotiales</taxon>
        <taxon>Aspergillaceae</taxon>
        <taxon>Aspergillus</taxon>
        <taxon>Aspergillus subgen. Circumdati</taxon>
    </lineage>
</organism>
<dbReference type="Pfam" id="PF11951">
    <property type="entry name" value="Fungal_trans_2"/>
    <property type="match status" value="1"/>
</dbReference>
<dbReference type="GO" id="GO:0045944">
    <property type="term" value="P:positive regulation of transcription by RNA polymerase II"/>
    <property type="evidence" value="ECO:0007669"/>
    <property type="project" value="TreeGrafter"/>
</dbReference>
<reference evidence="4" key="1">
    <citation type="journal article" date="2016" name="Genome Announc.">
        <title>Draft genome sequence of Aspergillus niger strain An76.</title>
        <authorList>
            <person name="Gong W."/>
            <person name="Cheng Z."/>
            <person name="Zhang H."/>
            <person name="Liu L."/>
            <person name="Gao P."/>
            <person name="Wang L."/>
        </authorList>
    </citation>
    <scope>NUCLEOTIDE SEQUENCE [LARGE SCALE GENOMIC DNA]</scope>
    <source>
        <strain evidence="4">An76</strain>
    </source>
</reference>
<dbReference type="InterPro" id="IPR021858">
    <property type="entry name" value="Fun_TF"/>
</dbReference>
<dbReference type="VEuPathDB" id="FungiDB:An01g02150"/>
<comment type="subcellular location">
    <subcellularLocation>
        <location evidence="1">Nucleus</location>
    </subcellularLocation>
</comment>
<dbReference type="GO" id="GO:0000976">
    <property type="term" value="F:transcription cis-regulatory region binding"/>
    <property type="evidence" value="ECO:0007669"/>
    <property type="project" value="TreeGrafter"/>
</dbReference>
<name>A0A100I954_ASPNG</name>
<dbReference type="Proteomes" id="UP000068243">
    <property type="component" value="Unassembled WGS sequence"/>
</dbReference>
<dbReference type="CDD" id="cd12148">
    <property type="entry name" value="fungal_TF_MHR"/>
    <property type="match status" value="1"/>
</dbReference>
<dbReference type="EMBL" id="BCMY01000002">
    <property type="protein sequence ID" value="GAQ36959.1"/>
    <property type="molecule type" value="Genomic_DNA"/>
</dbReference>
<dbReference type="PANTHER" id="PTHR37534:SF9">
    <property type="entry name" value="ZN(II)2CYS6 TRANSCRIPTION FACTOR (EUROFUNG)"/>
    <property type="match status" value="1"/>
</dbReference>
<evidence type="ECO:0000313" key="3">
    <source>
        <dbReference type="EMBL" id="GAQ36959.1"/>
    </source>
</evidence>
<sequence>MEFDLSDIEFVEQMKSSTSSCIFRTRWRNRDCNLKVYHSITASHADPIDREVNIYREWLRYLNEFLDDNLLPNAILIEYIPNLQQIGLYTFSKEKVNKLHQILAEIHQARVYHADPYPQNMMVQEGSDRVHWLDFDRAQTSPTTQSQLAADYEEGKIHRTWECYYDCGRCQRLDLECQPSDFIIPSNWNPPASQSQAIDQMTDFPTSTWDVFNNTSTPFGNAVPSTQPIPHTKSPSRPTLDTEKVALLQEYQKGVGTWVGLFDNARHLTHTIVKRALESPLLLNAICALTARQMSMAGRGEMWETTAVHYYGESLQQLIHILNDPSYGSDDTLAATVLLSSYELFASPGLDHHRHVSGAVTLIRTNSHNANSEGLKGAAFWVYARQDVAMALVHECPTMLLPEEWGIEWTDQEIDEDLLGNKIIWIVAKIIAHTFGKASDVTERSLRRDRVRLIEELETWRRSLPTSFTGLPFGTPSEEGFVKRLFAIPSTAAAMCMYHLAYLLLLTEGRNPSLAGEIPREEVDTHARSVASIASSPISDASLVQAAQPLYYSKHISTVAEKFKMWTLLSEIENRLGFHTGHRIKQLQEQFKLV</sequence>
<dbReference type="Pfam" id="PF06293">
    <property type="entry name" value="Kdo"/>
    <property type="match status" value="1"/>
</dbReference>
<dbReference type="GO" id="GO:0005634">
    <property type="term" value="C:nucleus"/>
    <property type="evidence" value="ECO:0007669"/>
    <property type="project" value="UniProtKB-SubCell"/>
</dbReference>
<evidence type="ECO:0008006" key="5">
    <source>
        <dbReference type="Google" id="ProtNLM"/>
    </source>
</evidence>
<evidence type="ECO:0000256" key="2">
    <source>
        <dbReference type="ARBA" id="ARBA00023242"/>
    </source>
</evidence>
<dbReference type="AlphaFoldDB" id="A0A100I954"/>
<dbReference type="PANTHER" id="PTHR37534">
    <property type="entry name" value="TRANSCRIPTIONAL ACTIVATOR PROTEIN UGA3"/>
    <property type="match status" value="1"/>
</dbReference>
<dbReference type="InterPro" id="IPR011009">
    <property type="entry name" value="Kinase-like_dom_sf"/>
</dbReference>
<dbReference type="VEuPathDB" id="FungiDB:ASPNIDRAFT2_37348"/>
<dbReference type="VEuPathDB" id="FungiDB:ASPNIDRAFT2_1189215"/>
<keyword evidence="2" id="KW-0539">Nucleus</keyword>
<protein>
    <recommendedName>
        <fullName evidence="5">Protein kinase domain-containing protein</fullName>
    </recommendedName>
</protein>
<dbReference type="GO" id="GO:0003700">
    <property type="term" value="F:DNA-binding transcription factor activity"/>
    <property type="evidence" value="ECO:0007669"/>
    <property type="project" value="TreeGrafter"/>
</dbReference>
<gene>
    <name evidence="3" type="ORF">ABL_01949</name>
</gene>
<dbReference type="VEuPathDB" id="FungiDB:ATCC64974_53980"/>
<dbReference type="Gene3D" id="1.10.510.10">
    <property type="entry name" value="Transferase(Phosphotransferase) domain 1"/>
    <property type="match status" value="1"/>
</dbReference>
<dbReference type="VEuPathDB" id="FungiDB:An06g00610"/>
<dbReference type="SUPFAM" id="SSF56112">
    <property type="entry name" value="Protein kinase-like (PK-like)"/>
    <property type="match status" value="1"/>
</dbReference>